<reference evidence="2 3" key="1">
    <citation type="submission" date="2019-02" db="EMBL/GenBank/DDBJ databases">
        <title>Deep-cultivation of Planctomycetes and their phenomic and genomic characterization uncovers novel biology.</title>
        <authorList>
            <person name="Wiegand S."/>
            <person name="Jogler M."/>
            <person name="Boedeker C."/>
            <person name="Pinto D."/>
            <person name="Vollmers J."/>
            <person name="Rivas-Marin E."/>
            <person name="Kohn T."/>
            <person name="Peeters S.H."/>
            <person name="Heuer A."/>
            <person name="Rast P."/>
            <person name="Oberbeckmann S."/>
            <person name="Bunk B."/>
            <person name="Jeske O."/>
            <person name="Meyerdierks A."/>
            <person name="Storesund J.E."/>
            <person name="Kallscheuer N."/>
            <person name="Luecker S."/>
            <person name="Lage O.M."/>
            <person name="Pohl T."/>
            <person name="Merkel B.J."/>
            <person name="Hornburger P."/>
            <person name="Mueller R.-W."/>
            <person name="Bruemmer F."/>
            <person name="Labrenz M."/>
            <person name="Spormann A.M."/>
            <person name="Op Den Camp H."/>
            <person name="Overmann J."/>
            <person name="Amann R."/>
            <person name="Jetten M.S.M."/>
            <person name="Mascher T."/>
            <person name="Medema M.H."/>
            <person name="Devos D.P."/>
            <person name="Kaster A.-K."/>
            <person name="Ovreas L."/>
            <person name="Rohde M."/>
            <person name="Galperin M.Y."/>
            <person name="Jogler C."/>
        </authorList>
    </citation>
    <scope>NUCLEOTIDE SEQUENCE [LARGE SCALE GENOMIC DNA]</scope>
    <source>
        <strain evidence="2 3">CA85</strain>
    </source>
</reference>
<evidence type="ECO:0000313" key="3">
    <source>
        <dbReference type="Proteomes" id="UP000318053"/>
    </source>
</evidence>
<gene>
    <name evidence="2" type="ORF">CA85_51800</name>
</gene>
<dbReference type="EMBL" id="SJPK01000039">
    <property type="protein sequence ID" value="TWT51793.1"/>
    <property type="molecule type" value="Genomic_DNA"/>
</dbReference>
<feature type="region of interest" description="Disordered" evidence="1">
    <location>
        <begin position="33"/>
        <end position="56"/>
    </location>
</feature>
<protein>
    <submittedName>
        <fullName evidence="2">Uncharacterized protein</fullName>
    </submittedName>
</protein>
<sequence>MKLLQFYLVVGIAACLWFSIATANRWQAPDTGFLSGGSGGGVYGGRGYGGSWGGGK</sequence>
<dbReference type="RefSeq" id="WP_186775197.1">
    <property type="nucleotide sequence ID" value="NZ_SJPK01000039.1"/>
</dbReference>
<accession>A0A5C5WP30</accession>
<keyword evidence="3" id="KW-1185">Reference proteome</keyword>
<comment type="caution">
    <text evidence="2">The sequence shown here is derived from an EMBL/GenBank/DDBJ whole genome shotgun (WGS) entry which is preliminary data.</text>
</comment>
<organism evidence="2 3">
    <name type="scientific">Allorhodopirellula solitaria</name>
    <dbReference type="NCBI Taxonomy" id="2527987"/>
    <lineage>
        <taxon>Bacteria</taxon>
        <taxon>Pseudomonadati</taxon>
        <taxon>Planctomycetota</taxon>
        <taxon>Planctomycetia</taxon>
        <taxon>Pirellulales</taxon>
        <taxon>Pirellulaceae</taxon>
        <taxon>Allorhodopirellula</taxon>
    </lineage>
</organism>
<evidence type="ECO:0000256" key="1">
    <source>
        <dbReference type="SAM" id="MobiDB-lite"/>
    </source>
</evidence>
<dbReference type="Proteomes" id="UP000318053">
    <property type="component" value="Unassembled WGS sequence"/>
</dbReference>
<proteinExistence type="predicted"/>
<dbReference type="PROSITE" id="PS51257">
    <property type="entry name" value="PROKAR_LIPOPROTEIN"/>
    <property type="match status" value="1"/>
</dbReference>
<dbReference type="AlphaFoldDB" id="A0A5C5WP30"/>
<name>A0A5C5WP30_9BACT</name>
<evidence type="ECO:0000313" key="2">
    <source>
        <dbReference type="EMBL" id="TWT51793.1"/>
    </source>
</evidence>
<feature type="compositionally biased region" description="Gly residues" evidence="1">
    <location>
        <begin position="34"/>
        <end position="56"/>
    </location>
</feature>